<organism evidence="2 3">
    <name type="scientific">Glycomyces niveus</name>
    <dbReference type="NCBI Taxonomy" id="2820287"/>
    <lineage>
        <taxon>Bacteria</taxon>
        <taxon>Bacillati</taxon>
        <taxon>Actinomycetota</taxon>
        <taxon>Actinomycetes</taxon>
        <taxon>Glycomycetales</taxon>
        <taxon>Glycomycetaceae</taxon>
        <taxon>Glycomyces</taxon>
    </lineage>
</organism>
<evidence type="ECO:0000259" key="1">
    <source>
        <dbReference type="PROSITE" id="PS51459"/>
    </source>
</evidence>
<dbReference type="InterPro" id="IPR003812">
    <property type="entry name" value="Fido"/>
</dbReference>
<dbReference type="PANTHER" id="PTHR13504:SF38">
    <property type="entry name" value="FIDO DOMAIN-CONTAINING PROTEIN"/>
    <property type="match status" value="1"/>
</dbReference>
<dbReference type="EMBL" id="JAGFNP010000007">
    <property type="protein sequence ID" value="MBO3734016.1"/>
    <property type="molecule type" value="Genomic_DNA"/>
</dbReference>
<dbReference type="Proteomes" id="UP000681341">
    <property type="component" value="Unassembled WGS sequence"/>
</dbReference>
<comment type="caution">
    <text evidence="2">The sequence shown here is derived from an EMBL/GenBank/DDBJ whole genome shotgun (WGS) entry which is preliminary data.</text>
</comment>
<reference evidence="2 3" key="1">
    <citation type="submission" date="2021-03" db="EMBL/GenBank/DDBJ databases">
        <title>Glycomyces sp. nov., a novel actinomycete isolated from soil.</title>
        <authorList>
            <person name="Yang X."/>
            <person name="Xu X."/>
        </authorList>
    </citation>
    <scope>NUCLEOTIDE SEQUENCE [LARGE SCALE GENOMIC DNA]</scope>
    <source>
        <strain evidence="2 3">NEAU-S30</strain>
    </source>
</reference>
<dbReference type="Pfam" id="PF02661">
    <property type="entry name" value="Fic"/>
    <property type="match status" value="1"/>
</dbReference>
<feature type="domain" description="Fido" evidence="1">
    <location>
        <begin position="98"/>
        <end position="246"/>
    </location>
</feature>
<sequence>MHYARLDAAVEQLRTEYGGLPKPDQAADIWSDLWHRDTHHSTAIEGNTLALSDVEQLLERGRTARPRPVAEYLEVQGYADAAKWVYAQGISDGDGPLVTLQEVRQLHFQSMRLVWETAPHPHASKDEGPGAFRRHQIAAFPGGMKPPSWTEVDSLMRTWADEACDFDGLPGSHEMERLAHLHHRFEQIHPFLDGDGRTGRLLLNLLLLRRGYAPIVIEKRRRERYLDCLQDADRGNLASLAELLTRQALDSIERFALPALAGTDQLVPLAGLAGEDIGEPALRAAAIRGRLRAAKNASGQWLSSRQAVDEYLASRRRRRRE</sequence>
<evidence type="ECO:0000313" key="3">
    <source>
        <dbReference type="Proteomes" id="UP000681341"/>
    </source>
</evidence>
<gene>
    <name evidence="2" type="ORF">J5V16_14400</name>
</gene>
<proteinExistence type="predicted"/>
<dbReference type="InterPro" id="IPR036597">
    <property type="entry name" value="Fido-like_dom_sf"/>
</dbReference>
<dbReference type="RefSeq" id="WP_208497043.1">
    <property type="nucleotide sequence ID" value="NZ_JAGFNP010000007.1"/>
</dbReference>
<evidence type="ECO:0000313" key="2">
    <source>
        <dbReference type="EMBL" id="MBO3734016.1"/>
    </source>
</evidence>
<name>A0ABS3U5F8_9ACTN</name>
<dbReference type="PROSITE" id="PS51459">
    <property type="entry name" value="FIDO"/>
    <property type="match status" value="1"/>
</dbReference>
<keyword evidence="3" id="KW-1185">Reference proteome</keyword>
<dbReference type="InterPro" id="IPR040198">
    <property type="entry name" value="Fido_containing"/>
</dbReference>
<dbReference type="SUPFAM" id="SSF140931">
    <property type="entry name" value="Fic-like"/>
    <property type="match status" value="1"/>
</dbReference>
<dbReference type="Gene3D" id="1.10.3290.10">
    <property type="entry name" value="Fido-like domain"/>
    <property type="match status" value="1"/>
</dbReference>
<protein>
    <submittedName>
        <fullName evidence="2">Fic family protein</fullName>
    </submittedName>
</protein>
<accession>A0ABS3U5F8</accession>
<dbReference type="PANTHER" id="PTHR13504">
    <property type="entry name" value="FIDO DOMAIN-CONTAINING PROTEIN DDB_G0283145"/>
    <property type="match status" value="1"/>
</dbReference>